<keyword evidence="2" id="KW-1185">Reference proteome</keyword>
<dbReference type="InterPro" id="IPR046571">
    <property type="entry name" value="DUF6725"/>
</dbReference>
<dbReference type="RefSeq" id="WP_033504952.1">
    <property type="nucleotide sequence ID" value="NZ_CP011786.1"/>
</dbReference>
<protein>
    <submittedName>
        <fullName evidence="1">Uncharacterized protein</fullName>
    </submittedName>
</protein>
<proteinExistence type="predicted"/>
<dbReference type="eggNOG" id="ENOG5032AHC">
    <property type="taxonomic scope" value="Bacteria"/>
</dbReference>
<evidence type="ECO:0000313" key="1">
    <source>
        <dbReference type="EMBL" id="KFI40168.1"/>
    </source>
</evidence>
<dbReference type="OrthoDB" id="3234801at2"/>
<gene>
    <name evidence="1" type="ORF">BACT_0870</name>
</gene>
<name>A0A086Z0W8_9BIFI</name>
<reference evidence="1 2" key="1">
    <citation type="submission" date="2014-03" db="EMBL/GenBank/DDBJ databases">
        <title>Genomics of Bifidobacteria.</title>
        <authorList>
            <person name="Ventura M."/>
            <person name="Milani C."/>
            <person name="Lugli G.A."/>
        </authorList>
    </citation>
    <scope>NUCLEOTIDE SEQUENCE [LARGE SCALE GENOMIC DNA]</scope>
    <source>
        <strain evidence="1 2">DSM 22766</strain>
    </source>
</reference>
<dbReference type="AlphaFoldDB" id="A0A086Z0W8"/>
<comment type="caution">
    <text evidence="1">The sequence shown here is derived from an EMBL/GenBank/DDBJ whole genome shotgun (WGS) entry which is preliminary data.</text>
</comment>
<accession>A0A086Z0W8</accession>
<dbReference type="PATRIC" id="fig|1437605.7.peg.608"/>
<evidence type="ECO:0000313" key="2">
    <source>
        <dbReference type="Proteomes" id="UP000029015"/>
    </source>
</evidence>
<dbReference type="EMBL" id="JGYK01000001">
    <property type="protein sequence ID" value="KFI40168.1"/>
    <property type="molecule type" value="Genomic_DNA"/>
</dbReference>
<sequence length="92" mass="10002">MRLPDQIPTGARLVVRVAEAPDQPNGRMAFRDYIGHVRSWNGRTLAVTRDATANGRRPEQEVSIDASTIVALKPIPERRKGAMAPGSAEDPA</sequence>
<dbReference type="KEGG" id="bact:AB656_02955"/>
<dbReference type="Pfam" id="PF20486">
    <property type="entry name" value="DUF6725"/>
    <property type="match status" value="1"/>
</dbReference>
<dbReference type="Proteomes" id="UP000029015">
    <property type="component" value="Unassembled WGS sequence"/>
</dbReference>
<organism evidence="1 2">
    <name type="scientific">Bifidobacterium actinocoloniiforme DSM 22766</name>
    <dbReference type="NCBI Taxonomy" id="1437605"/>
    <lineage>
        <taxon>Bacteria</taxon>
        <taxon>Bacillati</taxon>
        <taxon>Actinomycetota</taxon>
        <taxon>Actinomycetes</taxon>
        <taxon>Bifidobacteriales</taxon>
        <taxon>Bifidobacteriaceae</taxon>
        <taxon>Bifidobacterium</taxon>
    </lineage>
</organism>